<name>A0ABV5FBD3_9FLAO</name>
<organism evidence="14 15">
    <name type="scientific">Mariniflexile ostreae</name>
    <dbReference type="NCBI Taxonomy" id="1520892"/>
    <lineage>
        <taxon>Bacteria</taxon>
        <taxon>Pseudomonadati</taxon>
        <taxon>Bacteroidota</taxon>
        <taxon>Flavobacteriia</taxon>
        <taxon>Flavobacteriales</taxon>
        <taxon>Flavobacteriaceae</taxon>
        <taxon>Mariniflexile</taxon>
    </lineage>
</organism>
<proteinExistence type="inferred from homology"/>
<comment type="similarity">
    <text evidence="10 11">Belongs to the TonB-dependent receptor family.</text>
</comment>
<sequence>MRRYLNFIKIVFVGLFLCPTVLLAQKRDTISPIELQEVLLNHFKSRNESHKSPVPVQSLSGAQLKKLNSLSVADVLRYFSGIQLKDYGGIGGIKTVNVRSMGSQHTGVFYDGIQLGNAQNGQVDLGKFSLENMEKVSLYQGQRTDLQQSAKSYASSNTIYLETKTPKFERGKNYQLTMGVRSGSFGLFNPSLNLNYKINKAVSARLSTEMVRADGRYKFQYSNGVYDTTAVRNNADVTSYRVEASMHGRHKNEDTWNLKYYHYNSERGLPGVIVANRFARPQRLWDRNNFLQADYKHKFGAQYAVKIRGKYAVDFSRYLDPEIVTTTGFLNNEYDQQEYYLSLVHSYKAKSFWTLSFATDLQHNVMQANLYRFAYPKRNTLLNVLASDLKFDRLNIQLSLLSTGVYESVKYYEAAEDLQEYSPTILFNVQPLSTPDLRIRGFYKKMFRMPTFNDLYYTFVGNTFLDPEYSEQINLGFSWQKQVGAMVFNITSDIYKIWITDKIVAIPGTNLFRWTMFNLDEVETNGVETNITNSGKLSSSFNYTAILTYTFQESLDVTPGGSSFMQQIPYVPKHSGGLSMMMDYKEIALNYSFIYTGERYSQKANIPSNYLQPWYTHDISANYAIPFFGENPLKIGLEVNNIFDQQYAVVKNFPMPGRSFRLNLNYEF</sequence>
<keyword evidence="2 10" id="KW-0813">Transport</keyword>
<dbReference type="PANTHER" id="PTHR30069">
    <property type="entry name" value="TONB-DEPENDENT OUTER MEMBRANE RECEPTOR"/>
    <property type="match status" value="1"/>
</dbReference>
<dbReference type="PANTHER" id="PTHR30069:SF29">
    <property type="entry name" value="HEMOGLOBIN AND HEMOGLOBIN-HAPTOGLOBIN-BINDING PROTEIN 1-RELATED"/>
    <property type="match status" value="1"/>
</dbReference>
<gene>
    <name evidence="14" type="ORF">ACFFU9_08375</name>
</gene>
<dbReference type="Gene3D" id="2.40.170.20">
    <property type="entry name" value="TonB-dependent receptor, beta-barrel domain"/>
    <property type="match status" value="1"/>
</dbReference>
<evidence type="ECO:0000256" key="2">
    <source>
        <dbReference type="ARBA" id="ARBA00022448"/>
    </source>
</evidence>
<evidence type="ECO:0000313" key="15">
    <source>
        <dbReference type="Proteomes" id="UP001589585"/>
    </source>
</evidence>
<keyword evidence="5" id="KW-0732">Signal</keyword>
<evidence type="ECO:0000256" key="5">
    <source>
        <dbReference type="ARBA" id="ARBA00022729"/>
    </source>
</evidence>
<dbReference type="InterPro" id="IPR036942">
    <property type="entry name" value="Beta-barrel_TonB_sf"/>
</dbReference>
<feature type="domain" description="TonB-dependent receptor plug" evidence="13">
    <location>
        <begin position="51"/>
        <end position="145"/>
    </location>
</feature>
<dbReference type="Pfam" id="PF07715">
    <property type="entry name" value="Plug"/>
    <property type="match status" value="1"/>
</dbReference>
<comment type="caution">
    <text evidence="14">The sequence shown here is derived from an EMBL/GenBank/DDBJ whole genome shotgun (WGS) entry which is preliminary data.</text>
</comment>
<evidence type="ECO:0000259" key="13">
    <source>
        <dbReference type="Pfam" id="PF07715"/>
    </source>
</evidence>
<dbReference type="Gene3D" id="2.170.130.10">
    <property type="entry name" value="TonB-dependent receptor, plug domain"/>
    <property type="match status" value="1"/>
</dbReference>
<dbReference type="InterPro" id="IPR039426">
    <property type="entry name" value="TonB-dep_rcpt-like"/>
</dbReference>
<keyword evidence="4 10" id="KW-0812">Transmembrane</keyword>
<dbReference type="EMBL" id="JBHMFC010000031">
    <property type="protein sequence ID" value="MFB9056755.1"/>
    <property type="molecule type" value="Genomic_DNA"/>
</dbReference>
<dbReference type="RefSeq" id="WP_379860953.1">
    <property type="nucleotide sequence ID" value="NZ_JBHMFC010000031.1"/>
</dbReference>
<dbReference type="InterPro" id="IPR037066">
    <property type="entry name" value="Plug_dom_sf"/>
</dbReference>
<keyword evidence="9 10" id="KW-0998">Cell outer membrane</keyword>
<keyword evidence="7 10" id="KW-0472">Membrane</keyword>
<evidence type="ECO:0000259" key="12">
    <source>
        <dbReference type="Pfam" id="PF00593"/>
    </source>
</evidence>
<evidence type="ECO:0000256" key="11">
    <source>
        <dbReference type="RuleBase" id="RU003357"/>
    </source>
</evidence>
<evidence type="ECO:0000256" key="7">
    <source>
        <dbReference type="ARBA" id="ARBA00023136"/>
    </source>
</evidence>
<evidence type="ECO:0000256" key="8">
    <source>
        <dbReference type="ARBA" id="ARBA00023170"/>
    </source>
</evidence>
<evidence type="ECO:0000256" key="4">
    <source>
        <dbReference type="ARBA" id="ARBA00022692"/>
    </source>
</evidence>
<dbReference type="PROSITE" id="PS52016">
    <property type="entry name" value="TONB_DEPENDENT_REC_3"/>
    <property type="match status" value="1"/>
</dbReference>
<evidence type="ECO:0000256" key="6">
    <source>
        <dbReference type="ARBA" id="ARBA00023077"/>
    </source>
</evidence>
<dbReference type="Pfam" id="PF00593">
    <property type="entry name" value="TonB_dep_Rec_b-barrel"/>
    <property type="match status" value="1"/>
</dbReference>
<evidence type="ECO:0000256" key="1">
    <source>
        <dbReference type="ARBA" id="ARBA00004571"/>
    </source>
</evidence>
<protein>
    <submittedName>
        <fullName evidence="14">TonB-dependent receptor plug domain-containing protein</fullName>
    </submittedName>
</protein>
<feature type="domain" description="TonB-dependent receptor-like beta-barrel" evidence="12">
    <location>
        <begin position="250"/>
        <end position="642"/>
    </location>
</feature>
<accession>A0ABV5FBD3</accession>
<comment type="subcellular location">
    <subcellularLocation>
        <location evidence="1 10">Cell outer membrane</location>
        <topology evidence="1 10">Multi-pass membrane protein</topology>
    </subcellularLocation>
</comment>
<dbReference type="SUPFAM" id="SSF56935">
    <property type="entry name" value="Porins"/>
    <property type="match status" value="1"/>
</dbReference>
<dbReference type="InterPro" id="IPR000531">
    <property type="entry name" value="Beta-barrel_TonB"/>
</dbReference>
<keyword evidence="8 14" id="KW-0675">Receptor</keyword>
<evidence type="ECO:0000256" key="10">
    <source>
        <dbReference type="PROSITE-ProRule" id="PRU01360"/>
    </source>
</evidence>
<evidence type="ECO:0000256" key="9">
    <source>
        <dbReference type="ARBA" id="ARBA00023237"/>
    </source>
</evidence>
<reference evidence="14 15" key="1">
    <citation type="submission" date="2024-09" db="EMBL/GenBank/DDBJ databases">
        <authorList>
            <person name="Sun Q."/>
            <person name="Mori K."/>
        </authorList>
    </citation>
    <scope>NUCLEOTIDE SEQUENCE [LARGE SCALE GENOMIC DNA]</scope>
    <source>
        <strain evidence="14 15">CECT 8622</strain>
    </source>
</reference>
<keyword evidence="15" id="KW-1185">Reference proteome</keyword>
<keyword evidence="6 11" id="KW-0798">TonB box</keyword>
<dbReference type="InterPro" id="IPR012910">
    <property type="entry name" value="Plug_dom"/>
</dbReference>
<evidence type="ECO:0000313" key="14">
    <source>
        <dbReference type="EMBL" id="MFB9056755.1"/>
    </source>
</evidence>
<evidence type="ECO:0000256" key="3">
    <source>
        <dbReference type="ARBA" id="ARBA00022452"/>
    </source>
</evidence>
<dbReference type="Proteomes" id="UP001589585">
    <property type="component" value="Unassembled WGS sequence"/>
</dbReference>
<keyword evidence="3 10" id="KW-1134">Transmembrane beta strand</keyword>